<sequence length="82" mass="9050">MGDLLIKVIIPPGDTPVLNLIVLGLCINISRQSKTALQFLKHLGDTVRRSKNIRTLSLTLTQCVLKSIVQDSFIIFTTQSSI</sequence>
<name>A0A653CVE9_CALMS</name>
<dbReference type="EMBL" id="CAACVG010008786">
    <property type="protein sequence ID" value="VEN51063.1"/>
    <property type="molecule type" value="Genomic_DNA"/>
</dbReference>
<dbReference type="AlphaFoldDB" id="A0A653CVE9"/>
<proteinExistence type="predicted"/>
<protein>
    <submittedName>
        <fullName evidence="1">Uncharacterized protein</fullName>
    </submittedName>
</protein>
<accession>A0A653CVE9</accession>
<evidence type="ECO:0000313" key="2">
    <source>
        <dbReference type="Proteomes" id="UP000410492"/>
    </source>
</evidence>
<organism evidence="1 2">
    <name type="scientific">Callosobruchus maculatus</name>
    <name type="common">Southern cowpea weevil</name>
    <name type="synonym">Pulse bruchid</name>
    <dbReference type="NCBI Taxonomy" id="64391"/>
    <lineage>
        <taxon>Eukaryota</taxon>
        <taxon>Metazoa</taxon>
        <taxon>Ecdysozoa</taxon>
        <taxon>Arthropoda</taxon>
        <taxon>Hexapoda</taxon>
        <taxon>Insecta</taxon>
        <taxon>Pterygota</taxon>
        <taxon>Neoptera</taxon>
        <taxon>Endopterygota</taxon>
        <taxon>Coleoptera</taxon>
        <taxon>Polyphaga</taxon>
        <taxon>Cucujiformia</taxon>
        <taxon>Chrysomeloidea</taxon>
        <taxon>Chrysomelidae</taxon>
        <taxon>Bruchinae</taxon>
        <taxon>Bruchini</taxon>
        <taxon>Callosobruchus</taxon>
    </lineage>
</organism>
<evidence type="ECO:0000313" key="1">
    <source>
        <dbReference type="EMBL" id="VEN51063.1"/>
    </source>
</evidence>
<gene>
    <name evidence="1" type="ORF">CALMAC_LOCUS11635</name>
</gene>
<reference evidence="1 2" key="1">
    <citation type="submission" date="2019-01" db="EMBL/GenBank/DDBJ databases">
        <authorList>
            <person name="Sayadi A."/>
        </authorList>
    </citation>
    <scope>NUCLEOTIDE SEQUENCE [LARGE SCALE GENOMIC DNA]</scope>
</reference>
<keyword evidence="2" id="KW-1185">Reference proteome</keyword>
<dbReference type="Proteomes" id="UP000410492">
    <property type="component" value="Unassembled WGS sequence"/>
</dbReference>